<dbReference type="OrthoDB" id="175771at2"/>
<keyword evidence="9" id="KW-0378">Hydrolase</keyword>
<protein>
    <submittedName>
        <fullName evidence="9">Acetyltransferase AlgX (SGNH hydrolase-like protein)</fullName>
    </submittedName>
</protein>
<feature type="domain" description="AlgX/AlgJ SGNH hydrolase-like" evidence="8">
    <location>
        <begin position="97"/>
        <end position="224"/>
    </location>
</feature>
<keyword evidence="4" id="KW-0732">Signal</keyword>
<accession>A0A285U310</accession>
<sequence>MKKLGNYLLTLLFIGFIFGIGAYMQFGEKEEISFYENRTLAKSPELSIEKVVDASFSKDYESYFTDHFYEKGEWVKGYIQWQRLTGQTFIQDYFIDEDDWIYPKPGTYKNINKTVEYMNEFAEYTRERNIELMLFSLPNRFLILDPEYPSHVISGVEFANKRYFLNQFSKIEGLRVFNLAQTFRDQFTHEELKDMYYQTDHHWNVDGAFVGYKTIYNILNEESAYFDEPSFNENEFEKVCYEDEHFLGSYNRQLYELIETDDAVCTIMPTNFDFNDVEVYKGPIEQQFQVPWTDIYGTGLNKNQRVVAYGDIFTDDYREFSIINPAKAEVGTKVLFIKDSYANPMTFWLSQHFYQTTFYDIRHNQDRPLYQYLEENKFDMIVFLYNDTTVFPRMYNFNMEPDSYDF</sequence>
<dbReference type="EMBL" id="OBQC01000001">
    <property type="protein sequence ID" value="SOC34876.1"/>
    <property type="molecule type" value="Genomic_DNA"/>
</dbReference>
<feature type="transmembrane region" description="Helical" evidence="7">
    <location>
        <begin position="7"/>
        <end position="26"/>
    </location>
</feature>
<dbReference type="Pfam" id="PF16822">
    <property type="entry name" value="ALGX"/>
    <property type="match status" value="1"/>
</dbReference>
<keyword evidence="6" id="KW-0016">Alginate biosynthesis</keyword>
<dbReference type="RefSeq" id="WP_097147710.1">
    <property type="nucleotide sequence ID" value="NZ_OBQC01000001.1"/>
</dbReference>
<reference evidence="10" key="1">
    <citation type="submission" date="2017-08" db="EMBL/GenBank/DDBJ databases">
        <authorList>
            <person name="Varghese N."/>
            <person name="Submissions S."/>
        </authorList>
    </citation>
    <scope>NUCLEOTIDE SEQUENCE [LARGE SCALE GENOMIC DNA]</scope>
    <source>
        <strain evidence="10">JC23</strain>
    </source>
</reference>
<dbReference type="GO" id="GO:0042597">
    <property type="term" value="C:periplasmic space"/>
    <property type="evidence" value="ECO:0007669"/>
    <property type="project" value="UniProtKB-SubCell"/>
</dbReference>
<proteinExistence type="predicted"/>
<dbReference type="AlphaFoldDB" id="A0A285U310"/>
<name>A0A285U310_9BACL</name>
<evidence type="ECO:0000256" key="7">
    <source>
        <dbReference type="SAM" id="Phobius"/>
    </source>
</evidence>
<evidence type="ECO:0000256" key="1">
    <source>
        <dbReference type="ARBA" id="ARBA00004418"/>
    </source>
</evidence>
<evidence type="ECO:0000256" key="2">
    <source>
        <dbReference type="ARBA" id="ARBA00005182"/>
    </source>
</evidence>
<keyword evidence="10" id="KW-1185">Reference proteome</keyword>
<dbReference type="Proteomes" id="UP000219252">
    <property type="component" value="Unassembled WGS sequence"/>
</dbReference>
<evidence type="ECO:0000313" key="10">
    <source>
        <dbReference type="Proteomes" id="UP000219252"/>
    </source>
</evidence>
<keyword evidence="3 9" id="KW-0808">Transferase</keyword>
<dbReference type="GO" id="GO:0016787">
    <property type="term" value="F:hydrolase activity"/>
    <property type="evidence" value="ECO:0007669"/>
    <property type="project" value="UniProtKB-KW"/>
</dbReference>
<comment type="pathway">
    <text evidence="2">Glycan biosynthesis; alginate biosynthesis.</text>
</comment>
<dbReference type="GO" id="GO:0016740">
    <property type="term" value="F:transferase activity"/>
    <property type="evidence" value="ECO:0007669"/>
    <property type="project" value="UniProtKB-KW"/>
</dbReference>
<evidence type="ECO:0000256" key="4">
    <source>
        <dbReference type="ARBA" id="ARBA00022729"/>
    </source>
</evidence>
<evidence type="ECO:0000259" key="8">
    <source>
        <dbReference type="Pfam" id="PF16822"/>
    </source>
</evidence>
<gene>
    <name evidence="9" type="ORF">SAMN05877842_101141</name>
</gene>
<dbReference type="GO" id="GO:0042121">
    <property type="term" value="P:alginic acid biosynthetic process"/>
    <property type="evidence" value="ECO:0007669"/>
    <property type="project" value="UniProtKB-UniPathway"/>
</dbReference>
<comment type="subcellular location">
    <subcellularLocation>
        <location evidence="1">Periplasm</location>
    </subcellularLocation>
</comment>
<dbReference type="UniPathway" id="UPA00286"/>
<keyword evidence="5" id="KW-0574">Periplasm</keyword>
<dbReference type="InterPro" id="IPR031811">
    <property type="entry name" value="ALGX/ALGJ_SGNH-like"/>
</dbReference>
<keyword evidence="7" id="KW-1133">Transmembrane helix</keyword>
<evidence type="ECO:0000256" key="5">
    <source>
        <dbReference type="ARBA" id="ARBA00022764"/>
    </source>
</evidence>
<evidence type="ECO:0000256" key="6">
    <source>
        <dbReference type="ARBA" id="ARBA00022841"/>
    </source>
</evidence>
<evidence type="ECO:0000256" key="3">
    <source>
        <dbReference type="ARBA" id="ARBA00022679"/>
    </source>
</evidence>
<keyword evidence="7" id="KW-0812">Transmembrane</keyword>
<organism evidence="9 10">
    <name type="scientific">Ureibacillus acetophenoni</name>
    <dbReference type="NCBI Taxonomy" id="614649"/>
    <lineage>
        <taxon>Bacteria</taxon>
        <taxon>Bacillati</taxon>
        <taxon>Bacillota</taxon>
        <taxon>Bacilli</taxon>
        <taxon>Bacillales</taxon>
        <taxon>Caryophanaceae</taxon>
        <taxon>Ureibacillus</taxon>
    </lineage>
</organism>
<keyword evidence="7" id="KW-0472">Membrane</keyword>
<evidence type="ECO:0000313" key="9">
    <source>
        <dbReference type="EMBL" id="SOC34876.1"/>
    </source>
</evidence>